<dbReference type="Gene3D" id="3.40.50.12780">
    <property type="entry name" value="N-terminal domain of ligase-like"/>
    <property type="match status" value="1"/>
</dbReference>
<comment type="caution">
    <text evidence="5">The sequence shown here is derived from an EMBL/GenBank/DDBJ whole genome shotgun (WGS) entry which is preliminary data.</text>
</comment>
<proteinExistence type="predicted"/>
<sequence>MPDFYYLPGGINLCKQIFKIRANGVIFMSQQENQRKNIVDVFSPSEMQKALMNSVITGNNSELYVEQSHLRVKGNFQITIFEKAWKILIERHDSLRSAFLWEKLKDIHQVVLKETHFKVDIIEMAAGAERERTQFITAFMEEDAKKGFDFKIPPLMRLTVFPSTDDIYDIVMTIHHVIIDGWAIQILTKEFIEIYTALANDQPLNLNKPVSYKNYLNWHNSQDLSDVNRFWQDKLANLEQISRFPLSMKPHEMQSGSRLRQTTMLLGDELSAKITKFCSGNGITENSFVSATWAILLHVLCSTEKVTFGSVVSQRSHDLERSNEIVGPLINIVPIVVAIDRQLTLIDYLRSVQKELMQCYQHSGLPITKILRNVPTRDAKNAIDQKFFDTIVSVEKYFHENNQDEGNLMGLEFKFFEHPTRVDFPVVFKCNLNKIELICFSDYIAEGYANMIVSLFACLIDVIATDSGRTLNDVLGTLSGHYPVLKGENAAAELNLCQQIDENARQYPLQPAFADESITYTYQQLSQKIKQIAANLDIRKGEIVGVYLDRSIDSFLAMLAIMARGGCYLPLDLSYPVERLKFIARDAGLARVITTNVTERIFDNVQYLLMEDFAETHSQGNWQLPESDDESPAYIIYTSGSTGNPKGAMNTNRGVKTLLASCHQVMGDKVKFRRGIQYSSISFDASILELALSVVSCSCLYLIPNSKRQDLNQITCYLNVNEIAFAFLPPIVISHLNISELVHVDTLLTGGDICPANSAMEWVKDKSKLFYNLYGPTETAVMATYNPVHETRNATSLGYPLPATEIKIIDPHGNPLPPGVVGEMLIIGPGVGAGYLHNAELTRKSFKYGGYCTGDLAYYDCDGMLYFMGRNDGQVQIRGFRVESGEIENIICKEFKCQEVVVVAHSVLNNTTLHLFMLASDALHIKFSDIKETLRRVLPIYMIPNECHIVDEWAVTPNQKIDRNALKDKYILNTNIAHQMDLGELSEHAESLIAEIAGALSLDPASIALTDDFFEIGGNSLSLTTLVLRLNKRFNIDLPFQTIYDNSRINDLAKVIEHVIHDHSIEKHTAGSVKNDYTLDEAITIKGLKPVAAGREPVKILLTGATGFVGTYFIRELIDSTSADIVCLVRGEDPLLARDRIVAMLTHYQMYRASDCERLVVVLGDFSKNNLGMDAELYKELAQEIDTIIHCGANVNLANVYSRMSADNVSGTLNIIKFATCEKLKPIHHISTVSVLAGIIGKEDVAYEDTMTSEEVLPENGYIRSKWVAEKIMDNARRKGVPVNIYRLPRVWGDTVTGNLNPNDSLLLMLAASIEIKKFPLLPDAFLSYIIPVDYCVKVVSDIARNIKDKGRNYHILYPQHISMNEIVNQLRGKGMVVETVPMQEWLDTLKVAAAKVNSSKEVKSAASFSLGFMHDILKMKVTRLDNSHASEEITTDAASLQTSVFSNYINFLVNYSR</sequence>
<reference evidence="5" key="1">
    <citation type="submission" date="2018-08" db="EMBL/GenBank/DDBJ databases">
        <authorList>
            <person name="Ashton P.M."/>
            <person name="Dallman T."/>
            <person name="Nair S."/>
            <person name="De Pinna E."/>
            <person name="Peters T."/>
            <person name="Grant K."/>
        </authorList>
    </citation>
    <scope>NUCLEOTIDE SEQUENCE [LARGE SCALE GENOMIC DNA]</scope>
    <source>
        <strain evidence="5">43913</strain>
    </source>
</reference>
<keyword evidence="2" id="KW-0597">Phosphoprotein</keyword>
<dbReference type="SUPFAM" id="SSF51735">
    <property type="entry name" value="NAD(P)-binding Rossmann-fold domains"/>
    <property type="match status" value="1"/>
</dbReference>
<dbReference type="InterPro" id="IPR009081">
    <property type="entry name" value="PP-bd_ACP"/>
</dbReference>
<dbReference type="InterPro" id="IPR013120">
    <property type="entry name" value="FAR_NAD-bd"/>
</dbReference>
<dbReference type="NCBIfam" id="TIGR01746">
    <property type="entry name" value="Thioester-redct"/>
    <property type="match status" value="1"/>
</dbReference>
<accession>A0A3Y9BY48</accession>
<protein>
    <submittedName>
        <fullName evidence="5">NAD-dependent epimerase/dehydratase family protein</fullName>
    </submittedName>
</protein>
<dbReference type="Pfam" id="PF07993">
    <property type="entry name" value="NAD_binding_4"/>
    <property type="match status" value="1"/>
</dbReference>
<dbReference type="Gene3D" id="1.10.1200.10">
    <property type="entry name" value="ACP-like"/>
    <property type="match status" value="1"/>
</dbReference>
<dbReference type="CDD" id="cd05930">
    <property type="entry name" value="A_NRPS"/>
    <property type="match status" value="1"/>
</dbReference>
<evidence type="ECO:0000256" key="3">
    <source>
        <dbReference type="ARBA" id="ARBA00022598"/>
    </source>
</evidence>
<dbReference type="PANTHER" id="PTHR45527:SF1">
    <property type="entry name" value="FATTY ACID SYNTHASE"/>
    <property type="match status" value="1"/>
</dbReference>
<gene>
    <name evidence="5" type="ORF">AU894_10580</name>
</gene>
<dbReference type="InterPro" id="IPR020806">
    <property type="entry name" value="PKS_PP-bd"/>
</dbReference>
<dbReference type="InterPro" id="IPR036736">
    <property type="entry name" value="ACP-like_sf"/>
</dbReference>
<name>A0A3Y9BY48_SALEB</name>
<dbReference type="GO" id="GO:0016877">
    <property type="term" value="F:ligase activity, forming carbon-sulfur bonds"/>
    <property type="evidence" value="ECO:0007669"/>
    <property type="project" value="UniProtKB-ARBA"/>
</dbReference>
<feature type="domain" description="Carrier" evidence="4">
    <location>
        <begin position="983"/>
        <end position="1060"/>
    </location>
</feature>
<keyword evidence="1" id="KW-0596">Phosphopantetheine</keyword>
<dbReference type="PROSITE" id="PS50075">
    <property type="entry name" value="CARRIER"/>
    <property type="match status" value="1"/>
</dbReference>
<evidence type="ECO:0000259" key="4">
    <source>
        <dbReference type="PROSITE" id="PS50075"/>
    </source>
</evidence>
<dbReference type="GO" id="GO:0005737">
    <property type="term" value="C:cytoplasm"/>
    <property type="evidence" value="ECO:0007669"/>
    <property type="project" value="TreeGrafter"/>
</dbReference>
<dbReference type="Pfam" id="PF00550">
    <property type="entry name" value="PP-binding"/>
    <property type="match status" value="1"/>
</dbReference>
<dbReference type="EMBL" id="AAAFYZ010000021">
    <property type="protein sequence ID" value="EAB8476665.1"/>
    <property type="molecule type" value="Genomic_DNA"/>
</dbReference>
<evidence type="ECO:0000256" key="2">
    <source>
        <dbReference type="ARBA" id="ARBA00022553"/>
    </source>
</evidence>
<dbReference type="InterPro" id="IPR042099">
    <property type="entry name" value="ANL_N_sf"/>
</dbReference>
<dbReference type="SUPFAM" id="SSF47336">
    <property type="entry name" value="ACP-like"/>
    <property type="match status" value="1"/>
</dbReference>
<dbReference type="InterPro" id="IPR045851">
    <property type="entry name" value="AMP-bd_C_sf"/>
</dbReference>
<dbReference type="Pfam" id="PF00668">
    <property type="entry name" value="Condensation"/>
    <property type="match status" value="1"/>
</dbReference>
<dbReference type="SMART" id="SM00823">
    <property type="entry name" value="PKS_PP"/>
    <property type="match status" value="1"/>
</dbReference>
<evidence type="ECO:0000256" key="1">
    <source>
        <dbReference type="ARBA" id="ARBA00022450"/>
    </source>
</evidence>
<dbReference type="SUPFAM" id="SSF56801">
    <property type="entry name" value="Acetyl-CoA synthetase-like"/>
    <property type="match status" value="1"/>
</dbReference>
<dbReference type="GO" id="GO:0043041">
    <property type="term" value="P:amino acid activation for nonribosomal peptide biosynthetic process"/>
    <property type="evidence" value="ECO:0007669"/>
    <property type="project" value="TreeGrafter"/>
</dbReference>
<dbReference type="Gene3D" id="3.30.559.10">
    <property type="entry name" value="Chloramphenicol acetyltransferase-like domain"/>
    <property type="match status" value="1"/>
</dbReference>
<dbReference type="GO" id="GO:0031177">
    <property type="term" value="F:phosphopantetheine binding"/>
    <property type="evidence" value="ECO:0007669"/>
    <property type="project" value="InterPro"/>
</dbReference>
<dbReference type="InterPro" id="IPR020845">
    <property type="entry name" value="AMP-binding_CS"/>
</dbReference>
<dbReference type="InterPro" id="IPR023213">
    <property type="entry name" value="CAT-like_dom_sf"/>
</dbReference>
<dbReference type="InterPro" id="IPR001242">
    <property type="entry name" value="Condensation_dom"/>
</dbReference>
<dbReference type="SUPFAM" id="SSF52777">
    <property type="entry name" value="CoA-dependent acyltransferases"/>
    <property type="match status" value="2"/>
</dbReference>
<dbReference type="Gene3D" id="3.30.559.30">
    <property type="entry name" value="Nonribosomal peptide synthetase, condensation domain"/>
    <property type="match status" value="1"/>
</dbReference>
<evidence type="ECO:0000313" key="5">
    <source>
        <dbReference type="EMBL" id="EAB8476665.1"/>
    </source>
</evidence>
<dbReference type="Pfam" id="PF00501">
    <property type="entry name" value="AMP-binding"/>
    <property type="match status" value="1"/>
</dbReference>
<dbReference type="InterPro" id="IPR000873">
    <property type="entry name" value="AMP-dep_synth/lig_dom"/>
</dbReference>
<dbReference type="Proteomes" id="UP000839644">
    <property type="component" value="Unassembled WGS sequence"/>
</dbReference>
<keyword evidence="3" id="KW-0436">Ligase</keyword>
<dbReference type="InterPro" id="IPR036291">
    <property type="entry name" value="NAD(P)-bd_dom_sf"/>
</dbReference>
<dbReference type="PROSITE" id="PS00455">
    <property type="entry name" value="AMP_BINDING"/>
    <property type="match status" value="1"/>
</dbReference>
<dbReference type="PANTHER" id="PTHR45527">
    <property type="entry name" value="NONRIBOSOMAL PEPTIDE SYNTHETASE"/>
    <property type="match status" value="1"/>
</dbReference>
<organism evidence="5">
    <name type="scientific">Salmonella enterica subsp. enterica serovar Java</name>
    <dbReference type="NCBI Taxonomy" id="224729"/>
    <lineage>
        <taxon>Bacteria</taxon>
        <taxon>Pseudomonadati</taxon>
        <taxon>Pseudomonadota</taxon>
        <taxon>Gammaproteobacteria</taxon>
        <taxon>Enterobacterales</taxon>
        <taxon>Enterobacteriaceae</taxon>
        <taxon>Salmonella</taxon>
    </lineage>
</organism>
<dbReference type="Gene3D" id="3.40.50.720">
    <property type="entry name" value="NAD(P)-binding Rossmann-like Domain"/>
    <property type="match status" value="1"/>
</dbReference>
<dbReference type="InterPro" id="IPR010080">
    <property type="entry name" value="Thioester_reductase-like_dom"/>
</dbReference>
<dbReference type="CDD" id="cd05235">
    <property type="entry name" value="SDR_e1"/>
    <property type="match status" value="1"/>
</dbReference>
<dbReference type="Gene3D" id="3.30.300.30">
    <property type="match status" value="1"/>
</dbReference>
<dbReference type="GO" id="GO:0044550">
    <property type="term" value="P:secondary metabolite biosynthetic process"/>
    <property type="evidence" value="ECO:0007669"/>
    <property type="project" value="TreeGrafter"/>
</dbReference>